<name>J9FRY1_9ZZZZ</name>
<dbReference type="InterPro" id="IPR032185">
    <property type="entry name" value="DUF5017"/>
</dbReference>
<dbReference type="Pfam" id="PF16409">
    <property type="entry name" value="DUF5017"/>
    <property type="match status" value="1"/>
</dbReference>
<accession>J9FRY1</accession>
<sequence>MNKKYLFRTLLFAGATLFAACDYNEDNFDGWVEGHVPTDIKKIEYTLTAEDYKSISTDRASKDTATAHQAVQSLGRVGKLGCFNDSVTAQQYVPMFLAKKYFTADNGSAVKVTYERELGMSPELQALNKATSYKVSNEEYEEIWGAAYPFFTPVETPAKHVPALLKAAKADAKAGDVVLVDYNLSDTEPAGAVVAVNQTFEGAWAESSNEAVVDGWLNVATKGSYVWNGKIFNNNSYIQASAFNHEGESEIYMISPRFTVHNGMQFTFDACYGHYMAEGGRVTVCLLETTDDLSTYSPEEIAAAKWVDITDDMNIVIPDGKYGVLAPAYDYDLSAYKGKKVYVAFRYNGNGSTKATTTVQIDNVLIKSEGSSDSENVVYASNGVYKYDGEKWAEYAGVYSMKKADFAEMGSNFDNFSSSMKPAEYLPLFLAQKYPYALEGDVKTIVYKYYSNKQNSVRADEFVLTAGEWIPAAERETVTDQFVLSNGVWNYDPSVTITLLPTKNDLSIKYYQAVTDWVWENIDKAKLNISEKGKGYVTSYGNNEYYTGCSAYYGNIDMRADKAKAQYPDGYKDMSDAEIVKAMEEHLFEAMEGTLAVLHPEAAPIPGVQVCFTFRVGVYTGVQITDCTHELKFEVVAPGKFKYVEGSYQPLAK</sequence>
<dbReference type="EMBL" id="AMCI01009046">
    <property type="protein sequence ID" value="EJW90109.1"/>
    <property type="molecule type" value="Genomic_DNA"/>
</dbReference>
<organism evidence="2">
    <name type="scientific">gut metagenome</name>
    <dbReference type="NCBI Taxonomy" id="749906"/>
    <lineage>
        <taxon>unclassified sequences</taxon>
        <taxon>metagenomes</taxon>
        <taxon>organismal metagenomes</taxon>
    </lineage>
</organism>
<dbReference type="AlphaFoldDB" id="J9FRY1"/>
<evidence type="ECO:0000313" key="2">
    <source>
        <dbReference type="EMBL" id="EJW90109.1"/>
    </source>
</evidence>
<feature type="domain" description="DUF5017" evidence="1">
    <location>
        <begin position="282"/>
        <end position="371"/>
    </location>
</feature>
<protein>
    <recommendedName>
        <fullName evidence="1">DUF5017 domain-containing protein</fullName>
    </recommendedName>
</protein>
<reference evidence="2" key="1">
    <citation type="journal article" date="2012" name="PLoS ONE">
        <title>Gene sets for utilization of primary and secondary nutrition supplies in the distal gut of endangered iberian lynx.</title>
        <authorList>
            <person name="Alcaide M."/>
            <person name="Messina E."/>
            <person name="Richter M."/>
            <person name="Bargiela R."/>
            <person name="Peplies J."/>
            <person name="Huws S.A."/>
            <person name="Newbold C.J."/>
            <person name="Golyshin P.N."/>
            <person name="Simon M.A."/>
            <person name="Lopez G."/>
            <person name="Yakimov M.M."/>
            <person name="Ferrer M."/>
        </authorList>
    </citation>
    <scope>NUCLEOTIDE SEQUENCE</scope>
</reference>
<proteinExistence type="predicted"/>
<evidence type="ECO:0000259" key="1">
    <source>
        <dbReference type="Pfam" id="PF16409"/>
    </source>
</evidence>
<gene>
    <name evidence="2" type="ORF">EVA_21784</name>
</gene>
<dbReference type="NCBIfam" id="NF038128">
    <property type="entry name" value="choice_anch_J"/>
    <property type="match status" value="1"/>
</dbReference>
<comment type="caution">
    <text evidence="2">The sequence shown here is derived from an EMBL/GenBank/DDBJ whole genome shotgun (WGS) entry which is preliminary data.</text>
</comment>
<dbReference type="PROSITE" id="PS51257">
    <property type="entry name" value="PROKAR_LIPOPROTEIN"/>
    <property type="match status" value="1"/>
</dbReference>
<dbReference type="Gene3D" id="2.60.120.200">
    <property type="match status" value="1"/>
</dbReference>